<accession>A0A0D2AVN2</accession>
<dbReference type="OrthoDB" id="2423195at2759"/>
<dbReference type="CDD" id="cd18808">
    <property type="entry name" value="SF1_C_Upf1"/>
    <property type="match status" value="1"/>
</dbReference>
<dbReference type="RefSeq" id="XP_016230696.1">
    <property type="nucleotide sequence ID" value="XM_016385752.1"/>
</dbReference>
<dbReference type="EMBL" id="KN847500">
    <property type="protein sequence ID" value="KIW10480.1"/>
    <property type="molecule type" value="Genomic_DNA"/>
</dbReference>
<keyword evidence="5" id="KW-1185">Reference proteome</keyword>
<dbReference type="Pfam" id="PF13087">
    <property type="entry name" value="AAA_12"/>
    <property type="match status" value="1"/>
</dbReference>
<dbReference type="InterPro" id="IPR041679">
    <property type="entry name" value="DNA2/NAM7-like_C"/>
</dbReference>
<dbReference type="InterPro" id="IPR041677">
    <property type="entry name" value="DNA2/NAM7_AAA_11"/>
</dbReference>
<feature type="domain" description="DNA2/NAM7 helicase-like C-terminal" evidence="3">
    <location>
        <begin position="765"/>
        <end position="985"/>
    </location>
</feature>
<evidence type="ECO:0000313" key="4">
    <source>
        <dbReference type="EMBL" id="KIW10480.1"/>
    </source>
</evidence>
<dbReference type="Gene3D" id="3.40.50.300">
    <property type="entry name" value="P-loop containing nucleotide triphosphate hydrolases"/>
    <property type="match status" value="3"/>
</dbReference>
<evidence type="ECO:0000259" key="2">
    <source>
        <dbReference type="Pfam" id="PF13086"/>
    </source>
</evidence>
<gene>
    <name evidence="4" type="ORF">PV08_11444</name>
</gene>
<dbReference type="GO" id="GO:0031380">
    <property type="term" value="C:nuclear RNA-directed RNA polymerase complex"/>
    <property type="evidence" value="ECO:0007669"/>
    <property type="project" value="TreeGrafter"/>
</dbReference>
<dbReference type="Pfam" id="PF13086">
    <property type="entry name" value="AAA_11"/>
    <property type="match status" value="1"/>
</dbReference>
<reference evidence="4 5" key="1">
    <citation type="submission" date="2015-01" db="EMBL/GenBank/DDBJ databases">
        <title>The Genome Sequence of Exophiala spinifera CBS89968.</title>
        <authorList>
            <consortium name="The Broad Institute Genomics Platform"/>
            <person name="Cuomo C."/>
            <person name="de Hoog S."/>
            <person name="Gorbushina A."/>
            <person name="Stielow B."/>
            <person name="Teixiera M."/>
            <person name="Abouelleil A."/>
            <person name="Chapman S.B."/>
            <person name="Priest M."/>
            <person name="Young S.K."/>
            <person name="Wortman J."/>
            <person name="Nusbaum C."/>
            <person name="Birren B."/>
        </authorList>
    </citation>
    <scope>NUCLEOTIDE SEQUENCE [LARGE SCALE GENOMIC DNA]</scope>
    <source>
        <strain evidence="4 5">CBS 89968</strain>
    </source>
</reference>
<sequence length="1060" mass="119079">MATIKARRDYLAWTEEPLNHHVHTLRAAPRPPLRFTSELYDDPAGPGLRHDNDRADYREIQILPTPDEILAVDCPVYMPKKDLRHKHHLPNGPGRHLDCLFRQMRCDRTESVRDIAYTAAQQAFLQVDPYGRPQPISHEQILCETLSGHRFFLYHDIKIEELLAHENKGLLVRASYHCPSFMKGQRMYGSGRFAEGMLVALLQLDLITNELSVSFLEVKFSQSTFSMDKAGGDGERAAVQMSFLPTSTREDVLQLSRHVLGLSTETQLALVEFPKVLFAGFYNCLKRLQEMGETDFAFQTYIAPTITPEDATSRMKQNIPSGAIPVVNCPPPAYARNADFEYDLSAVLSSTNRTKSMSVEELLRPSSIDVLRRETSLDEGQAIAFRDALVNELALTQGPPGCGKTFLGVQLTKALLSSRPTNKPILLVCLTNHALDSFLQDLLDAGVTGLLRVGSGSKEKWTQSINLQTLKRKSRFGHRSSEATILRTRKKEVFGDVDVMCKGTWISPFPFAPQIPRFTDIHQAISSKLNTGKVPWQYVEYILYEKYPSIHAQLSTNAPSAYAKSFAFEHWCGGGDLDTIRDLHVELARRLNEVLRERDRSSTKDSHTILQEVSQFIKQQTEHSGDSSIWNLPYSERQVLLGQWESEVDTERLASKLTDLHFEYKELNASAMELSCEKDIKIMGGCNVIGMTTTACATRWKQLASVGIEITIGEEAAEVMEAHTLCSLLPTVQHAILIGDPLQLRPETEQQMLALETQIGMDYRLDESLLERLMLPKDPSTFAVASCHLNIQRRMHPKIANIARIIYPYLKNHESTLDNPPTFGLVHRMYWWDHRIPELEADHLKSHVNPYEVEMVAGLVTYLLRGGAYDLGDIAVLTPYSGQLAKLHDRLSVTCNVWLSENDHQLLFDEELVGLAPERRAAKDKVSMSDMLRIATVDNFQGEEAKVVILSTVRSGGSAGFLNSINRINVACSRARDGFYIIGNTQTLSQVPLWRQVISAFDGKVVRTQNTVTLSSSLLTFSWSPSVLPCAANAWTVAMIAIRHATRHASTNVWPVKTNV</sequence>
<dbReference type="PANTHER" id="PTHR10887">
    <property type="entry name" value="DNA2/NAM7 HELICASE FAMILY"/>
    <property type="match status" value="1"/>
</dbReference>
<dbReference type="PANTHER" id="PTHR10887:SF445">
    <property type="entry name" value="NFX1-TYPE ZINC FINGER-CONTAINING PROTEIN 1"/>
    <property type="match status" value="1"/>
</dbReference>
<dbReference type="VEuPathDB" id="FungiDB:PV08_11444"/>
<dbReference type="InterPro" id="IPR047187">
    <property type="entry name" value="SF1_C_Upf1"/>
</dbReference>
<keyword evidence="1" id="KW-0347">Helicase</keyword>
<evidence type="ECO:0008006" key="6">
    <source>
        <dbReference type="Google" id="ProtNLM"/>
    </source>
</evidence>
<dbReference type="InterPro" id="IPR027417">
    <property type="entry name" value="P-loop_NTPase"/>
</dbReference>
<keyword evidence="1" id="KW-0547">Nucleotide-binding</keyword>
<dbReference type="AlphaFoldDB" id="A0A0D2AVN2"/>
<evidence type="ECO:0000259" key="3">
    <source>
        <dbReference type="Pfam" id="PF13087"/>
    </source>
</evidence>
<dbReference type="STRING" id="91928.A0A0D2AVN2"/>
<organism evidence="4 5">
    <name type="scientific">Exophiala spinifera</name>
    <dbReference type="NCBI Taxonomy" id="91928"/>
    <lineage>
        <taxon>Eukaryota</taxon>
        <taxon>Fungi</taxon>
        <taxon>Dikarya</taxon>
        <taxon>Ascomycota</taxon>
        <taxon>Pezizomycotina</taxon>
        <taxon>Eurotiomycetes</taxon>
        <taxon>Chaetothyriomycetidae</taxon>
        <taxon>Chaetothyriales</taxon>
        <taxon>Herpotrichiellaceae</taxon>
        <taxon>Exophiala</taxon>
    </lineage>
</organism>
<keyword evidence="1" id="KW-0378">Hydrolase</keyword>
<dbReference type="InterPro" id="IPR045055">
    <property type="entry name" value="DNA2/NAM7-like"/>
</dbReference>
<feature type="domain" description="DNA2/NAM7 helicase helicase" evidence="2">
    <location>
        <begin position="377"/>
        <end position="746"/>
    </location>
</feature>
<dbReference type="GO" id="GO:0031048">
    <property type="term" value="P:regulatory ncRNA-mediated heterochromatin formation"/>
    <property type="evidence" value="ECO:0007669"/>
    <property type="project" value="TreeGrafter"/>
</dbReference>
<dbReference type="HOGENOM" id="CLU_001490_2_0_1"/>
<dbReference type="SUPFAM" id="SSF52540">
    <property type="entry name" value="P-loop containing nucleoside triphosphate hydrolases"/>
    <property type="match status" value="1"/>
</dbReference>
<protein>
    <recommendedName>
        <fullName evidence="6">DNA2/NAM7 helicase-like C-terminal domain-containing protein</fullName>
    </recommendedName>
</protein>
<evidence type="ECO:0000313" key="5">
    <source>
        <dbReference type="Proteomes" id="UP000053328"/>
    </source>
</evidence>
<keyword evidence="1" id="KW-0067">ATP-binding</keyword>
<dbReference type="GO" id="GO:0004386">
    <property type="term" value="F:helicase activity"/>
    <property type="evidence" value="ECO:0007669"/>
    <property type="project" value="InterPro"/>
</dbReference>
<dbReference type="Proteomes" id="UP000053328">
    <property type="component" value="Unassembled WGS sequence"/>
</dbReference>
<proteinExistence type="predicted"/>
<dbReference type="GeneID" id="27338527"/>
<name>A0A0D2AVN2_9EURO</name>
<evidence type="ECO:0000256" key="1">
    <source>
        <dbReference type="ARBA" id="ARBA00022806"/>
    </source>
</evidence>